<feature type="domain" description="Glycosyl hydrolase family 59 catalytic" evidence="9">
    <location>
        <begin position="313"/>
        <end position="655"/>
    </location>
</feature>
<dbReference type="Gene3D" id="2.10.270.10">
    <property type="entry name" value="Cholin Binding"/>
    <property type="match status" value="1"/>
</dbReference>
<dbReference type="InterPro" id="IPR018337">
    <property type="entry name" value="Cell_wall/Cho-bd_repeat"/>
</dbReference>
<proteinExistence type="inferred from homology"/>
<dbReference type="Gene3D" id="3.20.20.80">
    <property type="entry name" value="Glycosidases"/>
    <property type="match status" value="1"/>
</dbReference>
<dbReference type="EMBL" id="CP113524">
    <property type="protein sequence ID" value="WAJ24559.1"/>
    <property type="molecule type" value="Genomic_DNA"/>
</dbReference>
<dbReference type="Pfam" id="PF07523">
    <property type="entry name" value="Big_3"/>
    <property type="match status" value="1"/>
</dbReference>
<dbReference type="InterPro" id="IPR013785">
    <property type="entry name" value="Aldolase_TIM"/>
</dbReference>
<feature type="chain" id="PRO_5045465609" description="galactosylceramidase" evidence="8">
    <location>
        <begin position="22"/>
        <end position="2047"/>
    </location>
</feature>
<evidence type="ECO:0000256" key="4">
    <source>
        <dbReference type="ARBA" id="ARBA00022919"/>
    </source>
</evidence>
<reference evidence="11" key="1">
    <citation type="submission" date="2022-11" db="EMBL/GenBank/DDBJ databases">
        <title>Lacrimispora xylanolytica sy1, complete genome.</title>
        <authorList>
            <person name="Choi S."/>
        </authorList>
    </citation>
    <scope>NUCLEOTIDE SEQUENCE</scope>
    <source>
        <strain evidence="11">Sy1</strain>
    </source>
</reference>
<keyword evidence="3" id="KW-0677">Repeat</keyword>
<evidence type="ECO:0000259" key="10">
    <source>
        <dbReference type="Pfam" id="PF07523"/>
    </source>
</evidence>
<evidence type="ECO:0000256" key="7">
    <source>
        <dbReference type="SAM" id="MobiDB-lite"/>
    </source>
</evidence>
<name>A0ABY7ADV2_9FIRM</name>
<keyword evidence="8" id="KW-0732">Signal</keyword>
<keyword evidence="4" id="KW-0746">Sphingolipid metabolism</keyword>
<dbReference type="InterPro" id="IPR022038">
    <property type="entry name" value="Ig-like_bact"/>
</dbReference>
<dbReference type="Gene3D" id="2.60.120.560">
    <property type="entry name" value="Exo-inulinase, domain 1"/>
    <property type="match status" value="1"/>
</dbReference>
<protein>
    <recommendedName>
        <fullName evidence="2">galactosylceramidase</fullName>
        <ecNumber evidence="2">3.2.1.46</ecNumber>
    </recommendedName>
    <alternativeName>
        <fullName evidence="6">Galactosylceramidase</fullName>
    </alternativeName>
</protein>
<evidence type="ECO:0000256" key="6">
    <source>
        <dbReference type="ARBA" id="ARBA00033098"/>
    </source>
</evidence>
<dbReference type="SUPFAM" id="SSF69360">
    <property type="entry name" value="Cell wall binding repeat"/>
    <property type="match status" value="1"/>
</dbReference>
<evidence type="ECO:0000256" key="5">
    <source>
        <dbReference type="ARBA" id="ARBA00022963"/>
    </source>
</evidence>
<dbReference type="InterPro" id="IPR049161">
    <property type="entry name" value="GH59_cat"/>
</dbReference>
<dbReference type="EC" id="3.2.1.46" evidence="2"/>
<dbReference type="Gene3D" id="3.20.20.70">
    <property type="entry name" value="Aldolase class I"/>
    <property type="match status" value="1"/>
</dbReference>
<evidence type="ECO:0000313" key="11">
    <source>
        <dbReference type="EMBL" id="WAJ24559.1"/>
    </source>
</evidence>
<dbReference type="Gene3D" id="2.60.40.3630">
    <property type="match status" value="2"/>
</dbReference>
<feature type="region of interest" description="Disordered" evidence="7">
    <location>
        <begin position="365"/>
        <end position="384"/>
    </location>
</feature>
<dbReference type="RefSeq" id="WP_268115628.1">
    <property type="nucleotide sequence ID" value="NZ_CP113524.1"/>
</dbReference>
<keyword evidence="5" id="KW-0442">Lipid degradation</keyword>
<feature type="domain" description="Ig-like" evidence="10">
    <location>
        <begin position="1823"/>
        <end position="1884"/>
    </location>
</feature>
<dbReference type="InterPro" id="IPR001286">
    <property type="entry name" value="Glyco_hydro_59"/>
</dbReference>
<evidence type="ECO:0000256" key="1">
    <source>
        <dbReference type="ARBA" id="ARBA00005637"/>
    </source>
</evidence>
<dbReference type="PANTHER" id="PTHR15172:SF1">
    <property type="entry name" value="GALACTOCEREBROSIDASE"/>
    <property type="match status" value="1"/>
</dbReference>
<evidence type="ECO:0000313" key="12">
    <source>
        <dbReference type="Proteomes" id="UP001163115"/>
    </source>
</evidence>
<feature type="region of interest" description="Disordered" evidence="7">
    <location>
        <begin position="1911"/>
        <end position="1933"/>
    </location>
</feature>
<evidence type="ECO:0000259" key="9">
    <source>
        <dbReference type="Pfam" id="PF02057"/>
    </source>
</evidence>
<evidence type="ECO:0000256" key="8">
    <source>
        <dbReference type="SAM" id="SignalP"/>
    </source>
</evidence>
<dbReference type="Pfam" id="PF01473">
    <property type="entry name" value="Choline_bind_1"/>
    <property type="match status" value="1"/>
</dbReference>
<dbReference type="PANTHER" id="PTHR15172">
    <property type="entry name" value="GALACTOCEREBROSIDASE"/>
    <property type="match status" value="1"/>
</dbReference>
<gene>
    <name evidence="11" type="ORF">OW255_03265</name>
</gene>
<evidence type="ECO:0000256" key="2">
    <source>
        <dbReference type="ARBA" id="ARBA00012657"/>
    </source>
</evidence>
<comment type="similarity">
    <text evidence="1">Belongs to the glycosyl hydrolase 59 family.</text>
</comment>
<dbReference type="InterPro" id="IPR017853">
    <property type="entry name" value="GH"/>
</dbReference>
<keyword evidence="4" id="KW-0443">Lipid metabolism</keyword>
<evidence type="ECO:0000256" key="3">
    <source>
        <dbReference type="ARBA" id="ARBA00022737"/>
    </source>
</evidence>
<organism evidence="11 12">
    <name type="scientific">Lacrimispora xylanolytica</name>
    <dbReference type="NCBI Taxonomy" id="29375"/>
    <lineage>
        <taxon>Bacteria</taxon>
        <taxon>Bacillati</taxon>
        <taxon>Bacillota</taxon>
        <taxon>Clostridia</taxon>
        <taxon>Lachnospirales</taxon>
        <taxon>Lachnospiraceae</taxon>
        <taxon>Lacrimispora</taxon>
    </lineage>
</organism>
<sequence>MGIKKLARKSICLLLSTGMVATGFPGTGLLEGYAAQYTIQAGEIPTKASSIEQLPSIVNCVAEGASIQTPKEISWEINNNGSFNNAGSTVNVTGTIKENGQQEKASILAVPEQVIYLVDSNIPSPDSSADYKRFKENGNTSTLKNTVPDQAYTAGSWGYTSVLNTDMSAKGEYTPLKDTKGKTGYYAKAGKAITYKLPLDPGTYLVSGEFAEWWALQRSVDMKITYKDKDGQTKTDLLDTAELGNGRNTDTAQGSFTITASQEVTLSFQKSSTSTQEAVLSGFTIIKTDKDLPIDSHIPVTLDGTQIDKANTFGGFGSVTCNNTSRLLMDYKALHEDKYWEMMTLLFDKEKGAGLNHVKIEMGADVNSSSGTEPATMRSPDESPNVKRGAGFVFAADAKTINPDISVEILRWGEPRWTQEGIGYEEYDKPKYEARYQWYRKTIDAVYETYGYKITEVSPGQNERRKDYPDDFAWIKYCAKRFNEDGVNGVGAFDYREIKIVAADLYRGMSTTVDYLMKDAELRDLVDVISDHYQIWMGSPDLTKLNQEYGKEVWYGESTAPMINAYYRANVDPARGGVGGSASIAAMAERFISAYAYKNSSGYPSHMTELLFQPAIGAFYEGSAYSPKQLIGAFDPWSGHYEADGGIQMVQHFMQFADSDWNYLPEACYSDGTTGDGDITVDTSTDTRLAVKDPETDDYSVMFANNTAKERKYRIKLKNLKTFSQPYNVWETRGPDTGEAFDANWFQNVTKEAAPVDNGDGTSTIEVTVKPYSVMTLTSLLDRGTVYESGQNDSGVERTVLSLPYRDNFDYEDSFVEERGGTPLFTTDIEGAFEVTKSDDTGYVLTQRINGDNRPYNWNPWGSGSDESSQTTNIPWTVMGDHRWANYTAGIDVKLDTKGNGYGDNFAVLGVREVVHSSGAPYRAKIYDSGKWELLKYNTVKKSGKIENFDAAIWHKLQLKADVNVLTMYLDGEETGSFTDTSSPVMTGRITLMSGFWNTSFDQLEVMPVEGKTAFASAKLDDTSSLITWNGNVTHNIGQGFAYYNRSFTSMPAGSSMEFEIPNGIGFDLFGNSGASSIEVTIDGKAAETAATNAAGDRETSYWREDLENKPHTVNIKVTQGTFKVDGINLLAEPFDEEIPVRTQELAELTAYIKNYTFDLGKYPQSLLEQLENALLNAEETINQPKDQKTIDASRIRLRNAFLSVVPSDTVISVKDLPESISVIQNSTPDLPEMVTVVNAAGEETQKEIEWIINEKEFEALWNTVTITGKIKNTTLKTSIKAVVIPYGLDWFIDSGVEHVTDSSGEAGHSAFYDLVAESVPLKNQAADKRYEEGSWGYVPDGNISIKSSDSVSYGTGIYESGLFVDNFKDTDIVYKLPMDAGKYRFMVGAQAYWSETHSSAISIRYQTDNGEWKTTELGTSTVSASTGNVSFTKSLEIPTSGVVEVRIKKADTKIHLLSWLAVSKEAGVEMPSAVVTSKDTLPELPETVLVDGEERSVTWKYPNKEAFSTLWSTVTIKGVVDSLKIPISMTVEVVPKNLVYFVDSGADSLEESPYYTMVKEAVGIENEVPDKQYEEGSWGYTDPDALGGSMGSGSGSRSKTGWWAKSGKEIVYRLPLKAGRYQFSSGFYEWWNVNRPMETYVVYQDQSGQEMTQTLGSVTISKAEETILNSKAVIELTKDQTIEFHVKKTGSSDPVISWLAVYEEKEDAPEEIPYHTTGIKVTRKPDKTEYQVGQTLDQAGMEVRRYEKATPSNAVRETVMNDTQYEVEYDFSKPGKADVMVTYSEWDENGEDKTFTDSFKVTVKEEIIEEEYYTTKIQVTKKPRKTVYTVGEELDTGGLEVTEYRKASPSNAVRKNLLTEDEYDLIYDFSSAGNQNVKVIYYGLDKRGEEKRFTDLFTVRVMNVYKNEDSDDDSHDIVTPGYKNPKDDNRAEGTWVEDENGWKLIAKDGSQPINRWVIVSWNGTDSWYFFDPKGYIITGWFQHEGIVYYLNPNTGTNKGRMMTGWQEISGKWYYFQEKSDGKMGSMLINTVTPDGYKIGADGAWIR</sequence>
<dbReference type="Pfam" id="PF02057">
    <property type="entry name" value="Glyco_hydro_59"/>
    <property type="match status" value="1"/>
</dbReference>
<keyword evidence="12" id="KW-1185">Reference proteome</keyword>
<dbReference type="SUPFAM" id="SSF51445">
    <property type="entry name" value="(Trans)glycosidases"/>
    <property type="match status" value="1"/>
</dbReference>
<feature type="signal peptide" evidence="8">
    <location>
        <begin position="1"/>
        <end position="21"/>
    </location>
</feature>
<accession>A0ABY7ADV2</accession>
<dbReference type="Proteomes" id="UP001163115">
    <property type="component" value="Chromosome"/>
</dbReference>